<organism evidence="2 3">
    <name type="scientific">Telmatospirillum siberiense</name>
    <dbReference type="NCBI Taxonomy" id="382514"/>
    <lineage>
        <taxon>Bacteria</taxon>
        <taxon>Pseudomonadati</taxon>
        <taxon>Pseudomonadota</taxon>
        <taxon>Alphaproteobacteria</taxon>
        <taxon>Rhodospirillales</taxon>
        <taxon>Rhodospirillaceae</taxon>
        <taxon>Telmatospirillum</taxon>
    </lineage>
</organism>
<gene>
    <name evidence="2" type="ORF">CWS72_01075</name>
</gene>
<dbReference type="PANTHER" id="PTHR23150:SF35">
    <property type="entry name" value="BLL6746 PROTEIN"/>
    <property type="match status" value="1"/>
</dbReference>
<dbReference type="AlphaFoldDB" id="A0A2N3Q1D9"/>
<dbReference type="InterPro" id="IPR042095">
    <property type="entry name" value="SUMF_sf"/>
</dbReference>
<dbReference type="SUPFAM" id="SSF56436">
    <property type="entry name" value="C-type lectin-like"/>
    <property type="match status" value="1"/>
</dbReference>
<feature type="domain" description="Sulfatase-modifying factor enzyme-like" evidence="1">
    <location>
        <begin position="69"/>
        <end position="321"/>
    </location>
</feature>
<proteinExistence type="predicted"/>
<comment type="caution">
    <text evidence="2">The sequence shown here is derived from an EMBL/GenBank/DDBJ whole genome shotgun (WGS) entry which is preliminary data.</text>
</comment>
<dbReference type="Gene3D" id="3.90.1580.10">
    <property type="entry name" value="paralog of FGE (formylglycine-generating enzyme)"/>
    <property type="match status" value="1"/>
</dbReference>
<dbReference type="PANTHER" id="PTHR23150">
    <property type="entry name" value="SULFATASE MODIFYING FACTOR 1, 2"/>
    <property type="match status" value="1"/>
</dbReference>
<dbReference type="InterPro" id="IPR051043">
    <property type="entry name" value="Sulfatase_Mod_Factor_Kinase"/>
</dbReference>
<accession>A0A2N3Q1D9</accession>
<keyword evidence="3" id="KW-1185">Reference proteome</keyword>
<dbReference type="InterPro" id="IPR016187">
    <property type="entry name" value="CTDL_fold"/>
</dbReference>
<sequence>MTAHGASSLPEKRSMRFFYTAVLVFVVLLTAVPTVSLTAAPAGAARHSTVGVSEGAIRSGQVFRDCPDCPEMAAVPAGQFMMGSPLGEPGRFDSEGPRHGVSVRAFAMSRYPVTVQEFSVFVRETGYEMGPCDWPSGTSWRSAGFAPKAPVVCVNWNDAQAYVSWLNDKQRKRTASTVGGEAGPYRLPSEAEWEYAARAGSTTARWWGEAIGTGNAVCNGCGSSWDNRQIAPVGSFAANPFGLFDMLGNVWQWTADCWNENYAGAPADGGAWRSGDCSKRVMRGGSWSNLPKFVRSAARNRDDATSRSHDYASYAGFRVVRNLP</sequence>
<evidence type="ECO:0000313" key="2">
    <source>
        <dbReference type="EMBL" id="PKU26467.1"/>
    </source>
</evidence>
<dbReference type="EMBL" id="PIUM01000001">
    <property type="protein sequence ID" value="PKU26467.1"/>
    <property type="molecule type" value="Genomic_DNA"/>
</dbReference>
<evidence type="ECO:0000313" key="3">
    <source>
        <dbReference type="Proteomes" id="UP000233293"/>
    </source>
</evidence>
<dbReference type="InterPro" id="IPR005532">
    <property type="entry name" value="SUMF_dom"/>
</dbReference>
<protein>
    <submittedName>
        <fullName evidence="2">Formylglycine-generating enzyme family protein</fullName>
    </submittedName>
</protein>
<dbReference type="Pfam" id="PF03781">
    <property type="entry name" value="FGE-sulfatase"/>
    <property type="match status" value="1"/>
</dbReference>
<evidence type="ECO:0000259" key="1">
    <source>
        <dbReference type="Pfam" id="PF03781"/>
    </source>
</evidence>
<dbReference type="Proteomes" id="UP000233293">
    <property type="component" value="Unassembled WGS sequence"/>
</dbReference>
<reference evidence="3" key="1">
    <citation type="submission" date="2017-12" db="EMBL/GenBank/DDBJ databases">
        <title>Draft genome sequence of Telmatospirillum siberiense 26-4b1T, an acidotolerant peatland alphaproteobacterium potentially involved in sulfur cycling.</title>
        <authorList>
            <person name="Hausmann B."/>
            <person name="Pjevac P."/>
            <person name="Schreck K."/>
            <person name="Herbold C.W."/>
            <person name="Daims H."/>
            <person name="Wagner M."/>
            <person name="Pester M."/>
            <person name="Loy A."/>
        </authorList>
    </citation>
    <scope>NUCLEOTIDE SEQUENCE [LARGE SCALE GENOMIC DNA]</scope>
    <source>
        <strain evidence="3">26-4b1</strain>
    </source>
</reference>
<name>A0A2N3Q1D9_9PROT</name>
<dbReference type="GO" id="GO:0120147">
    <property type="term" value="F:formylglycine-generating oxidase activity"/>
    <property type="evidence" value="ECO:0007669"/>
    <property type="project" value="TreeGrafter"/>
</dbReference>